<keyword evidence="2" id="KW-1185">Reference proteome</keyword>
<reference evidence="1 2" key="1">
    <citation type="journal article" date="2017" name="Nat. Commun.">
        <title>Genome assembly with in vitro proximity ligation data and whole-genome triplication in lettuce.</title>
        <authorList>
            <person name="Reyes-Chin-Wo S."/>
            <person name="Wang Z."/>
            <person name="Yang X."/>
            <person name="Kozik A."/>
            <person name="Arikit S."/>
            <person name="Song C."/>
            <person name="Xia L."/>
            <person name="Froenicke L."/>
            <person name="Lavelle D.O."/>
            <person name="Truco M.J."/>
            <person name="Xia R."/>
            <person name="Zhu S."/>
            <person name="Xu C."/>
            <person name="Xu H."/>
            <person name="Xu X."/>
            <person name="Cox K."/>
            <person name="Korf I."/>
            <person name="Meyers B.C."/>
            <person name="Michelmore R.W."/>
        </authorList>
    </citation>
    <scope>NUCLEOTIDE SEQUENCE [LARGE SCALE GENOMIC DNA]</scope>
    <source>
        <strain evidence="2">cv. Salinas</strain>
        <tissue evidence="1">Seedlings</tissue>
    </source>
</reference>
<accession>A0A9R1UXX9</accession>
<protein>
    <submittedName>
        <fullName evidence="1">Uncharacterized protein</fullName>
    </submittedName>
</protein>
<dbReference type="EMBL" id="NBSK02000007">
    <property type="protein sequence ID" value="KAJ0196025.1"/>
    <property type="molecule type" value="Genomic_DNA"/>
</dbReference>
<sequence length="89" mass="10189">MTKVLSPERVHMIHMILEIKVASMVDVLVNLTTLKEGASVARRLQRQLLTNKLKTNGNIEKQPSFQSYTKKMLHNAVMHYVVLICKTNN</sequence>
<organism evidence="1 2">
    <name type="scientific">Lactuca sativa</name>
    <name type="common">Garden lettuce</name>
    <dbReference type="NCBI Taxonomy" id="4236"/>
    <lineage>
        <taxon>Eukaryota</taxon>
        <taxon>Viridiplantae</taxon>
        <taxon>Streptophyta</taxon>
        <taxon>Embryophyta</taxon>
        <taxon>Tracheophyta</taxon>
        <taxon>Spermatophyta</taxon>
        <taxon>Magnoliopsida</taxon>
        <taxon>eudicotyledons</taxon>
        <taxon>Gunneridae</taxon>
        <taxon>Pentapetalae</taxon>
        <taxon>asterids</taxon>
        <taxon>campanulids</taxon>
        <taxon>Asterales</taxon>
        <taxon>Asteraceae</taxon>
        <taxon>Cichorioideae</taxon>
        <taxon>Cichorieae</taxon>
        <taxon>Lactucinae</taxon>
        <taxon>Lactuca</taxon>
    </lineage>
</organism>
<name>A0A9R1UXX9_LACSA</name>
<comment type="caution">
    <text evidence="1">The sequence shown here is derived from an EMBL/GenBank/DDBJ whole genome shotgun (WGS) entry which is preliminary data.</text>
</comment>
<dbReference type="Proteomes" id="UP000235145">
    <property type="component" value="Unassembled WGS sequence"/>
</dbReference>
<dbReference type="Gramene" id="rna-gnl|WGS:NBSK|LSAT_7X93940_mrna">
    <property type="protein sequence ID" value="cds-PLY92618.1"/>
    <property type="gene ID" value="gene-LSAT_7X93940"/>
</dbReference>
<evidence type="ECO:0000313" key="1">
    <source>
        <dbReference type="EMBL" id="KAJ0196025.1"/>
    </source>
</evidence>
<proteinExistence type="predicted"/>
<gene>
    <name evidence="1" type="ORF">LSAT_V11C700379750</name>
</gene>
<dbReference type="AlphaFoldDB" id="A0A9R1UXX9"/>
<evidence type="ECO:0000313" key="2">
    <source>
        <dbReference type="Proteomes" id="UP000235145"/>
    </source>
</evidence>